<accession>A0A226D144</accession>
<organism evidence="2 3">
    <name type="scientific">Folsomia candida</name>
    <name type="common">Springtail</name>
    <dbReference type="NCBI Taxonomy" id="158441"/>
    <lineage>
        <taxon>Eukaryota</taxon>
        <taxon>Metazoa</taxon>
        <taxon>Ecdysozoa</taxon>
        <taxon>Arthropoda</taxon>
        <taxon>Hexapoda</taxon>
        <taxon>Collembola</taxon>
        <taxon>Entomobryomorpha</taxon>
        <taxon>Isotomoidea</taxon>
        <taxon>Isotomidae</taxon>
        <taxon>Proisotominae</taxon>
        <taxon>Folsomia</taxon>
    </lineage>
</organism>
<dbReference type="InterPro" id="IPR004000">
    <property type="entry name" value="Actin"/>
</dbReference>
<dbReference type="STRING" id="158441.A0A226D144"/>
<sequence>MELVNQPVVIDNGYGIIKAGFAGDSVPKCRFPNYVGRPKHVRVMAGAFEGDLLIGPKAEEHRGLLAIKYRWNMASSQIGTTWREFGNTCTAKISCKHLLKSPFPLRKRPSIRAGTGKSRPRYFSKR</sequence>
<feature type="region of interest" description="Disordered" evidence="1">
    <location>
        <begin position="106"/>
        <end position="126"/>
    </location>
</feature>
<evidence type="ECO:0000313" key="2">
    <source>
        <dbReference type="EMBL" id="OXA38574.1"/>
    </source>
</evidence>
<reference evidence="2 3" key="1">
    <citation type="submission" date="2015-12" db="EMBL/GenBank/DDBJ databases">
        <title>The genome of Folsomia candida.</title>
        <authorList>
            <person name="Faddeeva A."/>
            <person name="Derks M.F."/>
            <person name="Anvar Y."/>
            <person name="Smit S."/>
            <person name="Van Straalen N."/>
            <person name="Roelofs D."/>
        </authorList>
    </citation>
    <scope>NUCLEOTIDE SEQUENCE [LARGE SCALE GENOMIC DNA]</scope>
    <source>
        <strain evidence="2 3">VU population</strain>
        <tissue evidence="2">Whole body</tissue>
    </source>
</reference>
<dbReference type="Gene3D" id="3.30.420.40">
    <property type="match status" value="1"/>
</dbReference>
<evidence type="ECO:0000256" key="1">
    <source>
        <dbReference type="SAM" id="MobiDB-lite"/>
    </source>
</evidence>
<dbReference type="Pfam" id="PF00022">
    <property type="entry name" value="Actin"/>
    <property type="match status" value="1"/>
</dbReference>
<gene>
    <name evidence="2" type="ORF">Fcan01_26662</name>
</gene>
<protein>
    <submittedName>
        <fullName evidence="2">Actin-related protein 1</fullName>
    </submittedName>
</protein>
<dbReference type="EMBL" id="LNIX01000045">
    <property type="protein sequence ID" value="OXA38574.1"/>
    <property type="molecule type" value="Genomic_DNA"/>
</dbReference>
<dbReference type="OrthoDB" id="5132116at2759"/>
<proteinExistence type="predicted"/>
<dbReference type="Proteomes" id="UP000198287">
    <property type="component" value="Unassembled WGS sequence"/>
</dbReference>
<evidence type="ECO:0000313" key="3">
    <source>
        <dbReference type="Proteomes" id="UP000198287"/>
    </source>
</evidence>
<dbReference type="AlphaFoldDB" id="A0A226D144"/>
<comment type="caution">
    <text evidence="2">The sequence shown here is derived from an EMBL/GenBank/DDBJ whole genome shotgun (WGS) entry which is preliminary data.</text>
</comment>
<name>A0A226D144_FOLCA</name>
<dbReference type="SUPFAM" id="SSF53067">
    <property type="entry name" value="Actin-like ATPase domain"/>
    <property type="match status" value="1"/>
</dbReference>
<keyword evidence="3" id="KW-1185">Reference proteome</keyword>
<dbReference type="FunFam" id="3.30.420.40:FF:000502">
    <property type="entry name" value="Actin-Related Proteins"/>
    <property type="match status" value="1"/>
</dbReference>
<dbReference type="InterPro" id="IPR043129">
    <property type="entry name" value="ATPase_NBD"/>
</dbReference>